<feature type="domain" description="RRM" evidence="8">
    <location>
        <begin position="610"/>
        <end position="685"/>
    </location>
</feature>
<dbReference type="PANTHER" id="PTHR17204:SF25">
    <property type="entry name" value="RRM DOMAIN-CONTAINING PROTEIN"/>
    <property type="match status" value="1"/>
</dbReference>
<evidence type="ECO:0000256" key="7">
    <source>
        <dbReference type="SAM" id="MobiDB-lite"/>
    </source>
</evidence>
<dbReference type="InterPro" id="IPR035979">
    <property type="entry name" value="RBD_domain_sf"/>
</dbReference>
<feature type="compositionally biased region" description="Acidic residues" evidence="7">
    <location>
        <begin position="15"/>
        <end position="34"/>
    </location>
</feature>
<dbReference type="SUPFAM" id="SSF48452">
    <property type="entry name" value="TPR-like"/>
    <property type="match status" value="1"/>
</dbReference>
<dbReference type="GO" id="GO:0005634">
    <property type="term" value="C:nucleus"/>
    <property type="evidence" value="ECO:0007669"/>
    <property type="project" value="UniProtKB-SubCell"/>
</dbReference>
<evidence type="ECO:0000259" key="8">
    <source>
        <dbReference type="PROSITE" id="PS50102"/>
    </source>
</evidence>
<dbReference type="InterPro" id="IPR011990">
    <property type="entry name" value="TPR-like_helical_dom_sf"/>
</dbReference>
<dbReference type="GO" id="GO:0006397">
    <property type="term" value="P:mRNA processing"/>
    <property type="evidence" value="ECO:0007669"/>
    <property type="project" value="UniProtKB-KW"/>
</dbReference>
<feature type="compositionally biased region" description="Polar residues" evidence="7">
    <location>
        <begin position="957"/>
        <end position="976"/>
    </location>
</feature>
<feature type="compositionally biased region" description="Gly residues" evidence="7">
    <location>
        <begin position="883"/>
        <end position="907"/>
    </location>
</feature>
<proteinExistence type="predicted"/>
<dbReference type="GO" id="GO:0008380">
    <property type="term" value="P:RNA splicing"/>
    <property type="evidence" value="ECO:0007669"/>
    <property type="project" value="UniProtKB-KW"/>
</dbReference>
<dbReference type="EMBL" id="KQ257451">
    <property type="protein sequence ID" value="KND03481.1"/>
    <property type="molecule type" value="Genomic_DNA"/>
</dbReference>
<dbReference type="STRING" id="645134.A0A0L0HPX3"/>
<evidence type="ECO:0000313" key="9">
    <source>
        <dbReference type="EMBL" id="KND03481.1"/>
    </source>
</evidence>
<dbReference type="GO" id="GO:0003723">
    <property type="term" value="F:RNA binding"/>
    <property type="evidence" value="ECO:0007669"/>
    <property type="project" value="UniProtKB-UniRule"/>
</dbReference>
<organism evidence="9 10">
    <name type="scientific">Spizellomyces punctatus (strain DAOM BR117)</name>
    <dbReference type="NCBI Taxonomy" id="645134"/>
    <lineage>
        <taxon>Eukaryota</taxon>
        <taxon>Fungi</taxon>
        <taxon>Fungi incertae sedis</taxon>
        <taxon>Chytridiomycota</taxon>
        <taxon>Chytridiomycota incertae sedis</taxon>
        <taxon>Chytridiomycetes</taxon>
        <taxon>Spizellomycetales</taxon>
        <taxon>Spizellomycetaceae</taxon>
        <taxon>Spizellomyces</taxon>
    </lineage>
</organism>
<dbReference type="InterPro" id="IPR012677">
    <property type="entry name" value="Nucleotide-bd_a/b_plait_sf"/>
</dbReference>
<dbReference type="SMART" id="SM00360">
    <property type="entry name" value="RRM"/>
    <property type="match status" value="3"/>
</dbReference>
<keyword evidence="10" id="KW-1185">Reference proteome</keyword>
<evidence type="ECO:0000256" key="4">
    <source>
        <dbReference type="ARBA" id="ARBA00023187"/>
    </source>
</evidence>
<feature type="compositionally biased region" description="Basic and acidic residues" evidence="7">
    <location>
        <begin position="910"/>
        <end position="922"/>
    </location>
</feature>
<feature type="compositionally biased region" description="Basic and acidic residues" evidence="7">
    <location>
        <begin position="864"/>
        <end position="881"/>
    </location>
</feature>
<dbReference type="GeneID" id="27684662"/>
<protein>
    <recommendedName>
        <fullName evidence="8">RRM domain-containing protein</fullName>
    </recommendedName>
</protein>
<dbReference type="VEuPathDB" id="FungiDB:SPPG_00965"/>
<feature type="region of interest" description="Disordered" evidence="7">
    <location>
        <begin position="555"/>
        <end position="591"/>
    </location>
</feature>
<dbReference type="OMA" id="LWARYIL"/>
<dbReference type="eggNOG" id="KOG0128">
    <property type="taxonomic scope" value="Eukaryota"/>
</dbReference>
<accession>A0A0L0HPX3</accession>
<feature type="compositionally biased region" description="Basic and acidic residues" evidence="7">
    <location>
        <begin position="566"/>
        <end position="591"/>
    </location>
</feature>
<dbReference type="AlphaFoldDB" id="A0A0L0HPX3"/>
<dbReference type="Pfam" id="PF00076">
    <property type="entry name" value="RRM_1"/>
    <property type="match status" value="3"/>
</dbReference>
<evidence type="ECO:0000256" key="3">
    <source>
        <dbReference type="ARBA" id="ARBA00022737"/>
    </source>
</evidence>
<keyword evidence="2" id="KW-0507">mRNA processing</keyword>
<reference evidence="9 10" key="1">
    <citation type="submission" date="2009-08" db="EMBL/GenBank/DDBJ databases">
        <title>The Genome Sequence of Spizellomyces punctatus strain DAOM BR117.</title>
        <authorList>
            <consortium name="The Broad Institute Genome Sequencing Platform"/>
            <person name="Russ C."/>
            <person name="Cuomo C."/>
            <person name="Shea T."/>
            <person name="Young S.K."/>
            <person name="Zeng Q."/>
            <person name="Koehrsen M."/>
            <person name="Haas B."/>
            <person name="Borodovsky M."/>
            <person name="Guigo R."/>
            <person name="Alvarado L."/>
            <person name="Berlin A."/>
            <person name="Bochicchio J."/>
            <person name="Borenstein D."/>
            <person name="Chapman S."/>
            <person name="Chen Z."/>
            <person name="Engels R."/>
            <person name="Freedman E."/>
            <person name="Gellesch M."/>
            <person name="Goldberg J."/>
            <person name="Griggs A."/>
            <person name="Gujja S."/>
            <person name="Heiman D."/>
            <person name="Hepburn T."/>
            <person name="Howarth C."/>
            <person name="Jen D."/>
            <person name="Larson L."/>
            <person name="Lewis B."/>
            <person name="Mehta T."/>
            <person name="Park D."/>
            <person name="Pearson M."/>
            <person name="Roberts A."/>
            <person name="Saif S."/>
            <person name="Shenoy N."/>
            <person name="Sisk P."/>
            <person name="Stolte C."/>
            <person name="Sykes S."/>
            <person name="Thomson T."/>
            <person name="Walk T."/>
            <person name="White J."/>
            <person name="Yandava C."/>
            <person name="Burger G."/>
            <person name="Gray M.W."/>
            <person name="Holland P.W.H."/>
            <person name="King N."/>
            <person name="Lang F.B.F."/>
            <person name="Roger A.J."/>
            <person name="Ruiz-Trillo I."/>
            <person name="Lander E."/>
            <person name="Nusbaum C."/>
        </authorList>
    </citation>
    <scope>NUCLEOTIDE SEQUENCE [LARGE SCALE GENOMIC DNA]</scope>
    <source>
        <strain evidence="9 10">DAOM BR117</strain>
    </source>
</reference>
<evidence type="ECO:0000256" key="1">
    <source>
        <dbReference type="ARBA" id="ARBA00004123"/>
    </source>
</evidence>
<dbReference type="FunCoup" id="A0A0L0HPX3">
    <property type="interactions" value="667"/>
</dbReference>
<feature type="region of interest" description="Disordered" evidence="7">
    <location>
        <begin position="1"/>
        <end position="49"/>
    </location>
</feature>
<sequence length="989" mass="111860">MERDEKTEDAMVISEEADTDTDSSSEEDVDDVDLTDGMGTGPSTDELQTAKKQVEDHPYDYGAHIGYITALRQASDFDALRAARNAMADVFPLSEDLWLEWVQDEARLAATLEEKQAIVDLYDRATKDYLSIKIWHAFITFLFHEYEISLDEDEDESWMDLETVRGFCEQAIKATELHFSQGATVWNAYRDFETALLDRSPDELQVKRVRDMYLKRLRIPHAQLEETFSDYSGFESKYDSEQYEKHLTSANASVAKTRVEVELREPYEKALVDSGQGLAEFLAYVTFETSRPKGGDKFRIRTLYERAISVHCLNPTLWDAYIIDMSNMFQIGVVLIPLAERSVRNCNWAADLWCHYFRIMERFGRTKGDIEAAYTRGLSFISPTSNLEEVVKLMKAFGEYLVRQIDWSAGTPTPGEAGEIITRYKDNIAYIRETFPTGDPYLRLERGLLRFLTHKLKDIQSARSTYADVCKNGGQSDIWLEYAEFERYHGTATYCRAVYKNATLRRTDWPERIFEAWLTFEQEEGTMEMYYEAAGIISKQIKIVEKRRAEEAAKLTDIQYDPGQLPDRKRPREEGADGKDEPDAKRPKAEQAEKANYYDFHVIDNKLAGSILYVTNLSPRTTELDLQNLFAQCGKVVDLILKPNEETGELEAYVEFSKAVEVRKGAALNGTDLNDSQIKVVRCRPAESIWHFADAKEINKIYVSNLPVNVEKKVLRVAFEKYGPLREVRLVQRKTIAFAYIEFRDAESAQRSLELDQKQLVPGSDKKIGVAISDPTKTKLKVADEKELYVTNLPRDIQKEDVEMMFNKFGAVKDVRLPTFNDGTQRGIAFIEFDDERAAKSALSLNGTTVEGRVIVVTIPDPNMRKERQDARRGFHGERAGRGGRGGRGAGRGGRGGGGGWGRGGGWHNQEGHAKGNAHDDIQAPFKPVTSFLPRAAGRGSRAPHRKLGRAHAPAQAETSSGDTANDGTASRGTSKSQDDFRKMLMGGK</sequence>
<keyword evidence="4" id="KW-0508">mRNA splicing</keyword>
<dbReference type="CDD" id="cd00590">
    <property type="entry name" value="RRM_SF"/>
    <property type="match status" value="1"/>
</dbReference>
<evidence type="ECO:0000256" key="5">
    <source>
        <dbReference type="ARBA" id="ARBA00023242"/>
    </source>
</evidence>
<feature type="domain" description="RRM" evidence="8">
    <location>
        <begin position="786"/>
        <end position="862"/>
    </location>
</feature>
<dbReference type="InParanoid" id="A0A0L0HPX3"/>
<feature type="region of interest" description="Disordered" evidence="7">
    <location>
        <begin position="864"/>
        <end position="989"/>
    </location>
</feature>
<dbReference type="SMART" id="SM00386">
    <property type="entry name" value="HAT"/>
    <property type="match status" value="8"/>
</dbReference>
<gene>
    <name evidence="9" type="ORF">SPPG_00965</name>
</gene>
<dbReference type="Gene3D" id="3.30.70.330">
    <property type="match status" value="3"/>
</dbReference>
<keyword evidence="3" id="KW-0677">Repeat</keyword>
<feature type="domain" description="RRM" evidence="8">
    <location>
        <begin position="699"/>
        <end position="775"/>
    </location>
</feature>
<evidence type="ECO:0000313" key="10">
    <source>
        <dbReference type="Proteomes" id="UP000053201"/>
    </source>
</evidence>
<dbReference type="PROSITE" id="PS50102">
    <property type="entry name" value="RRM"/>
    <property type="match status" value="3"/>
</dbReference>
<name>A0A0L0HPX3_SPIPD</name>
<dbReference type="InterPro" id="IPR003107">
    <property type="entry name" value="HAT"/>
</dbReference>
<dbReference type="OrthoDB" id="360390at2759"/>
<dbReference type="RefSeq" id="XP_016611520.1">
    <property type="nucleotide sequence ID" value="XM_016749291.1"/>
</dbReference>
<keyword evidence="5" id="KW-0539">Nucleus</keyword>
<evidence type="ECO:0000256" key="2">
    <source>
        <dbReference type="ARBA" id="ARBA00022664"/>
    </source>
</evidence>
<dbReference type="SUPFAM" id="SSF54928">
    <property type="entry name" value="RNA-binding domain, RBD"/>
    <property type="match status" value="2"/>
</dbReference>
<keyword evidence="6" id="KW-0694">RNA-binding</keyword>
<evidence type="ECO:0000256" key="6">
    <source>
        <dbReference type="PROSITE-ProRule" id="PRU00176"/>
    </source>
</evidence>
<dbReference type="PANTHER" id="PTHR17204">
    <property type="entry name" value="PRE-MRNA PROCESSING PROTEIN PRP39-RELATED"/>
    <property type="match status" value="1"/>
</dbReference>
<dbReference type="Proteomes" id="UP000053201">
    <property type="component" value="Unassembled WGS sequence"/>
</dbReference>
<dbReference type="Gene3D" id="1.25.40.10">
    <property type="entry name" value="Tetratricopeptide repeat domain"/>
    <property type="match status" value="2"/>
</dbReference>
<comment type="subcellular location">
    <subcellularLocation>
        <location evidence="1">Nucleus</location>
    </subcellularLocation>
</comment>
<dbReference type="InterPro" id="IPR000504">
    <property type="entry name" value="RRM_dom"/>
</dbReference>
<dbReference type="Pfam" id="PF23240">
    <property type="entry name" value="HAT_PRP39_N"/>
    <property type="match status" value="1"/>
</dbReference>